<evidence type="ECO:0000313" key="2">
    <source>
        <dbReference type="EMBL" id="KIM65188.1"/>
    </source>
</evidence>
<evidence type="ECO:0000256" key="1">
    <source>
        <dbReference type="SAM" id="Phobius"/>
    </source>
</evidence>
<dbReference type="HOGENOM" id="CLU_1620034_0_0_1"/>
<reference evidence="2 3" key="1">
    <citation type="submission" date="2014-04" db="EMBL/GenBank/DDBJ databases">
        <authorList>
            <consortium name="DOE Joint Genome Institute"/>
            <person name="Kuo A."/>
            <person name="Kohler A."/>
            <person name="Nagy L.G."/>
            <person name="Floudas D."/>
            <person name="Copeland A."/>
            <person name="Barry K.W."/>
            <person name="Cichocki N."/>
            <person name="Veneault-Fourrey C."/>
            <person name="LaButti K."/>
            <person name="Lindquist E.A."/>
            <person name="Lipzen A."/>
            <person name="Lundell T."/>
            <person name="Morin E."/>
            <person name="Murat C."/>
            <person name="Sun H."/>
            <person name="Tunlid A."/>
            <person name="Henrissat B."/>
            <person name="Grigoriev I.V."/>
            <person name="Hibbett D.S."/>
            <person name="Martin F."/>
            <person name="Nordberg H.P."/>
            <person name="Cantor M.N."/>
            <person name="Hua S.X."/>
        </authorList>
    </citation>
    <scope>NUCLEOTIDE SEQUENCE [LARGE SCALE GENOMIC DNA]</scope>
    <source>
        <strain evidence="2 3">Foug A</strain>
    </source>
</reference>
<dbReference type="InParanoid" id="A0A0C2ZUM3"/>
<reference evidence="3" key="2">
    <citation type="submission" date="2015-01" db="EMBL/GenBank/DDBJ databases">
        <title>Evolutionary Origins and Diversification of the Mycorrhizal Mutualists.</title>
        <authorList>
            <consortium name="DOE Joint Genome Institute"/>
            <consortium name="Mycorrhizal Genomics Consortium"/>
            <person name="Kohler A."/>
            <person name="Kuo A."/>
            <person name="Nagy L.G."/>
            <person name="Floudas D."/>
            <person name="Copeland A."/>
            <person name="Barry K.W."/>
            <person name="Cichocki N."/>
            <person name="Veneault-Fourrey C."/>
            <person name="LaButti K."/>
            <person name="Lindquist E.A."/>
            <person name="Lipzen A."/>
            <person name="Lundell T."/>
            <person name="Morin E."/>
            <person name="Murat C."/>
            <person name="Riley R."/>
            <person name="Ohm R."/>
            <person name="Sun H."/>
            <person name="Tunlid A."/>
            <person name="Henrissat B."/>
            <person name="Grigoriev I.V."/>
            <person name="Hibbett D.S."/>
            <person name="Martin F."/>
        </authorList>
    </citation>
    <scope>NUCLEOTIDE SEQUENCE [LARGE SCALE GENOMIC DNA]</scope>
    <source>
        <strain evidence="3">Foug A</strain>
    </source>
</reference>
<dbReference type="Proteomes" id="UP000053989">
    <property type="component" value="Unassembled WGS sequence"/>
</dbReference>
<sequence length="164" mass="18507">MLNCTIDVIEYVRLHSSDSFLVLQSSSSSRSSSCKCSLGWVNKCSSKSRRRWIMLPTLLRLHDKPIYSLKGVSCPEGSGYRICFRKSFCESYGIQWIAHQLQVGPSSPHARQHRIGWRSITLGCKFIGTSQRRKRYGSWHGVVAGLPGVLSAFILRCAVLTIRE</sequence>
<keyword evidence="3" id="KW-1185">Reference proteome</keyword>
<accession>A0A0C2ZUM3</accession>
<feature type="transmembrane region" description="Helical" evidence="1">
    <location>
        <begin position="141"/>
        <end position="162"/>
    </location>
</feature>
<protein>
    <submittedName>
        <fullName evidence="2">Uncharacterized protein</fullName>
    </submittedName>
</protein>
<evidence type="ECO:0000313" key="3">
    <source>
        <dbReference type="Proteomes" id="UP000053989"/>
    </source>
</evidence>
<organism evidence="2 3">
    <name type="scientific">Scleroderma citrinum Foug A</name>
    <dbReference type="NCBI Taxonomy" id="1036808"/>
    <lineage>
        <taxon>Eukaryota</taxon>
        <taxon>Fungi</taxon>
        <taxon>Dikarya</taxon>
        <taxon>Basidiomycota</taxon>
        <taxon>Agaricomycotina</taxon>
        <taxon>Agaricomycetes</taxon>
        <taxon>Agaricomycetidae</taxon>
        <taxon>Boletales</taxon>
        <taxon>Sclerodermatineae</taxon>
        <taxon>Sclerodermataceae</taxon>
        <taxon>Scleroderma</taxon>
    </lineage>
</organism>
<dbReference type="EMBL" id="KN822023">
    <property type="protein sequence ID" value="KIM65188.1"/>
    <property type="molecule type" value="Genomic_DNA"/>
</dbReference>
<keyword evidence="1" id="KW-0472">Membrane</keyword>
<keyword evidence="1" id="KW-1133">Transmembrane helix</keyword>
<proteinExistence type="predicted"/>
<dbReference type="AlphaFoldDB" id="A0A0C2ZUM3"/>
<keyword evidence="1" id="KW-0812">Transmembrane</keyword>
<gene>
    <name evidence="2" type="ORF">SCLCIDRAFT_530493</name>
</gene>
<name>A0A0C2ZUM3_9AGAM</name>